<keyword evidence="1" id="KW-0812">Transmembrane</keyword>
<keyword evidence="3" id="KW-1185">Reference proteome</keyword>
<dbReference type="OrthoDB" id="4146997at2759"/>
<dbReference type="HOGENOM" id="CLU_130499_0_0_1"/>
<reference evidence="2 3" key="1">
    <citation type="submission" date="2013-03" db="EMBL/GenBank/DDBJ databases">
        <title>The Genome Sequence of Cladophialophora psammophila CBS 110553.</title>
        <authorList>
            <consortium name="The Broad Institute Genomics Platform"/>
            <person name="Cuomo C."/>
            <person name="de Hoog S."/>
            <person name="Gorbushina A."/>
            <person name="Walker B."/>
            <person name="Young S.K."/>
            <person name="Zeng Q."/>
            <person name="Gargeya S."/>
            <person name="Fitzgerald M."/>
            <person name="Haas B."/>
            <person name="Abouelleil A."/>
            <person name="Allen A.W."/>
            <person name="Alvarado L."/>
            <person name="Arachchi H.M."/>
            <person name="Berlin A.M."/>
            <person name="Chapman S.B."/>
            <person name="Gainer-Dewar J."/>
            <person name="Goldberg J."/>
            <person name="Griggs A."/>
            <person name="Gujja S."/>
            <person name="Hansen M."/>
            <person name="Howarth C."/>
            <person name="Imamovic A."/>
            <person name="Ireland A."/>
            <person name="Larimer J."/>
            <person name="McCowan C."/>
            <person name="Murphy C."/>
            <person name="Pearson M."/>
            <person name="Poon T.W."/>
            <person name="Priest M."/>
            <person name="Roberts A."/>
            <person name="Saif S."/>
            <person name="Shea T."/>
            <person name="Sisk P."/>
            <person name="Sykes S."/>
            <person name="Wortman J."/>
            <person name="Nusbaum C."/>
            <person name="Birren B."/>
        </authorList>
    </citation>
    <scope>NUCLEOTIDE SEQUENCE [LARGE SCALE GENOMIC DNA]</scope>
    <source>
        <strain evidence="2 3">CBS 110553</strain>
    </source>
</reference>
<accession>W9WW41</accession>
<feature type="transmembrane region" description="Helical" evidence="1">
    <location>
        <begin position="37"/>
        <end position="58"/>
    </location>
</feature>
<gene>
    <name evidence="2" type="ORF">A1O5_07773</name>
</gene>
<dbReference type="GeneID" id="19192478"/>
<dbReference type="AlphaFoldDB" id="W9WW41"/>
<evidence type="ECO:0000256" key="1">
    <source>
        <dbReference type="SAM" id="Phobius"/>
    </source>
</evidence>
<evidence type="ECO:0000313" key="2">
    <source>
        <dbReference type="EMBL" id="EXJ68841.1"/>
    </source>
</evidence>
<evidence type="ECO:0000313" key="3">
    <source>
        <dbReference type="Proteomes" id="UP000019471"/>
    </source>
</evidence>
<sequence>MFHLTTRRDTRFISTLSAEPASTPGAMTKFLEDPFGTWQTTFLFIVLLIALGICVIFLGTRYAEVLRFNTYNYDTLPLTLEGRQPKRSANRGEVTAYLFAESPISQASRLQDDDQVNLRRRPGAANIRPNFVAIGQVREGKIAQRRASLLTGAGTNTNVPGRLELQPVQT</sequence>
<dbReference type="Proteomes" id="UP000019471">
    <property type="component" value="Unassembled WGS sequence"/>
</dbReference>
<organism evidence="2 3">
    <name type="scientific">Cladophialophora psammophila CBS 110553</name>
    <dbReference type="NCBI Taxonomy" id="1182543"/>
    <lineage>
        <taxon>Eukaryota</taxon>
        <taxon>Fungi</taxon>
        <taxon>Dikarya</taxon>
        <taxon>Ascomycota</taxon>
        <taxon>Pezizomycotina</taxon>
        <taxon>Eurotiomycetes</taxon>
        <taxon>Chaetothyriomycetidae</taxon>
        <taxon>Chaetothyriales</taxon>
        <taxon>Herpotrichiellaceae</taxon>
        <taxon>Cladophialophora</taxon>
    </lineage>
</organism>
<keyword evidence="1" id="KW-0472">Membrane</keyword>
<protein>
    <submittedName>
        <fullName evidence="2">Uncharacterized protein</fullName>
    </submittedName>
</protein>
<dbReference type="RefSeq" id="XP_007746551.1">
    <property type="nucleotide sequence ID" value="XM_007748361.1"/>
</dbReference>
<proteinExistence type="predicted"/>
<dbReference type="EMBL" id="AMGX01000012">
    <property type="protein sequence ID" value="EXJ68841.1"/>
    <property type="molecule type" value="Genomic_DNA"/>
</dbReference>
<comment type="caution">
    <text evidence="2">The sequence shown here is derived from an EMBL/GenBank/DDBJ whole genome shotgun (WGS) entry which is preliminary data.</text>
</comment>
<keyword evidence="1" id="KW-1133">Transmembrane helix</keyword>
<name>W9WW41_9EURO</name>